<name>A0A8J6M4J0_9FIRM</name>
<comment type="caution">
    <text evidence="1">The sequence shown here is derived from an EMBL/GenBank/DDBJ whole genome shotgun (WGS) entry which is preliminary data.</text>
</comment>
<dbReference type="Proteomes" id="UP000661435">
    <property type="component" value="Unassembled WGS sequence"/>
</dbReference>
<protein>
    <submittedName>
        <fullName evidence="1">SAM-dependent methyltransferase</fullName>
    </submittedName>
</protein>
<dbReference type="RefSeq" id="WP_186906482.1">
    <property type="nucleotide sequence ID" value="NZ_JACOPP010000002.1"/>
</dbReference>
<gene>
    <name evidence="1" type="ORF">H8S57_02450</name>
</gene>
<keyword evidence="2" id="KW-1185">Reference proteome</keyword>
<dbReference type="InterPro" id="IPR029063">
    <property type="entry name" value="SAM-dependent_MTases_sf"/>
</dbReference>
<dbReference type="PANTHER" id="PTHR38451:SF1">
    <property type="entry name" value="TRNA (ADENINE(22)-N(1))-METHYLTRANSFERASE"/>
    <property type="match status" value="1"/>
</dbReference>
<dbReference type="EMBL" id="JACOPP010000002">
    <property type="protein sequence ID" value="MBC5732587.1"/>
    <property type="molecule type" value="Genomic_DNA"/>
</dbReference>
<sequence>MELSPRLRSVAGLVPPGARFADVGTDHAYLPVWLLQQGIIEHALVSDLRPGPLDRARSTAARYGLAERMEFRLCDGLSGIAPAEADTIAIAGMGGETIAAILAAAPWVREQGCLLLLQPMSAQSALRPWLQRQGYRIEREHLSREGDTLYTALQVRAGFMEALTPAEQWAGRQSRETADPLRLEYLTRLEARAARAVTGLRRSTQASDAPRLEALEAVHRGLAKMREEWSTWQP</sequence>
<dbReference type="InterPro" id="IPR006901">
    <property type="entry name" value="TrmK"/>
</dbReference>
<dbReference type="Pfam" id="PF12847">
    <property type="entry name" value="Methyltransf_18"/>
    <property type="match status" value="1"/>
</dbReference>
<dbReference type="GO" id="GO:0032259">
    <property type="term" value="P:methylation"/>
    <property type="evidence" value="ECO:0007669"/>
    <property type="project" value="UniProtKB-KW"/>
</dbReference>
<dbReference type="Gene3D" id="3.40.50.150">
    <property type="entry name" value="Vaccinia Virus protein VP39"/>
    <property type="match status" value="1"/>
</dbReference>
<dbReference type="AlphaFoldDB" id="A0A8J6M4J0"/>
<dbReference type="GO" id="GO:0160105">
    <property type="term" value="F:tRNA (adenine(22)-N1)-methyltransferase activity"/>
    <property type="evidence" value="ECO:0007669"/>
    <property type="project" value="InterPro"/>
</dbReference>
<organism evidence="1 2">
    <name type="scientific">Lawsonibacter hominis</name>
    <dbReference type="NCBI Taxonomy" id="2763053"/>
    <lineage>
        <taxon>Bacteria</taxon>
        <taxon>Bacillati</taxon>
        <taxon>Bacillota</taxon>
        <taxon>Clostridia</taxon>
        <taxon>Eubacteriales</taxon>
        <taxon>Oscillospiraceae</taxon>
        <taxon>Lawsonibacter</taxon>
    </lineage>
</organism>
<dbReference type="SUPFAM" id="SSF53335">
    <property type="entry name" value="S-adenosyl-L-methionine-dependent methyltransferases"/>
    <property type="match status" value="1"/>
</dbReference>
<evidence type="ECO:0000313" key="1">
    <source>
        <dbReference type="EMBL" id="MBC5732587.1"/>
    </source>
</evidence>
<keyword evidence="1" id="KW-0808">Transferase</keyword>
<proteinExistence type="predicted"/>
<evidence type="ECO:0000313" key="2">
    <source>
        <dbReference type="Proteomes" id="UP000661435"/>
    </source>
</evidence>
<reference evidence="1" key="1">
    <citation type="submission" date="2020-08" db="EMBL/GenBank/DDBJ databases">
        <title>Genome public.</title>
        <authorList>
            <person name="Liu C."/>
            <person name="Sun Q."/>
        </authorList>
    </citation>
    <scope>NUCLEOTIDE SEQUENCE</scope>
    <source>
        <strain evidence="1">NSJ-51</strain>
    </source>
</reference>
<keyword evidence="1" id="KW-0489">Methyltransferase</keyword>
<dbReference type="PANTHER" id="PTHR38451">
    <property type="entry name" value="TRNA (ADENINE(22)-N(1))-METHYLTRANSFERASE"/>
    <property type="match status" value="1"/>
</dbReference>
<accession>A0A8J6M4J0</accession>
<dbReference type="PIRSF" id="PIRSF018637">
    <property type="entry name" value="TrmK"/>
    <property type="match status" value="1"/>
</dbReference>